<evidence type="ECO:0000313" key="3">
    <source>
        <dbReference type="Proteomes" id="UP000239736"/>
    </source>
</evidence>
<keyword evidence="3" id="KW-1185">Reference proteome</keyword>
<comment type="caution">
    <text evidence="2">The sequence shown here is derived from an EMBL/GenBank/DDBJ whole genome shotgun (WGS) entry which is preliminary data.</text>
</comment>
<gene>
    <name evidence="2" type="ORF">LV82_00210</name>
</gene>
<proteinExistence type="predicted"/>
<keyword evidence="1" id="KW-0732">Signal</keyword>
<accession>A0A2S5JLI9</accession>
<feature type="chain" id="PRO_5015430057" evidence="1">
    <location>
        <begin position="25"/>
        <end position="103"/>
    </location>
</feature>
<name>A0A2S5JLI9_9RHOB</name>
<reference evidence="2 3" key="1">
    <citation type="submission" date="2018-01" db="EMBL/GenBank/DDBJ databases">
        <title>Genomic Encyclopedia of Archaeal and Bacterial Type Strains, Phase II (KMG-II): from individual species to whole genera.</title>
        <authorList>
            <person name="Goeker M."/>
        </authorList>
    </citation>
    <scope>NUCLEOTIDE SEQUENCE [LARGE SCALE GENOMIC DNA]</scope>
    <source>
        <strain evidence="2 3">DSM 12048</strain>
    </source>
</reference>
<dbReference type="EMBL" id="PRDS01000001">
    <property type="protein sequence ID" value="PPB82283.1"/>
    <property type="molecule type" value="Genomic_DNA"/>
</dbReference>
<dbReference type="OrthoDB" id="7868851at2"/>
<sequence length="103" mass="11161">MPNPKLIAILTALLMCAGSGSAQAAYTLEQLRQIETYLIQRDYGALWRFLAEHPEILEGDDSLARELRVFTQAISRGATGFNFAGPTGSVTAPAFGAAARRIY</sequence>
<organism evidence="2 3">
    <name type="scientific">Albidovulum inexpectatum</name>
    <dbReference type="NCBI Taxonomy" id="196587"/>
    <lineage>
        <taxon>Bacteria</taxon>
        <taxon>Pseudomonadati</taxon>
        <taxon>Pseudomonadota</taxon>
        <taxon>Alphaproteobacteria</taxon>
        <taxon>Rhodobacterales</taxon>
        <taxon>Paracoccaceae</taxon>
        <taxon>Albidovulum</taxon>
    </lineage>
</organism>
<feature type="signal peptide" evidence="1">
    <location>
        <begin position="1"/>
        <end position="24"/>
    </location>
</feature>
<evidence type="ECO:0000313" key="2">
    <source>
        <dbReference type="EMBL" id="PPB82283.1"/>
    </source>
</evidence>
<protein>
    <submittedName>
        <fullName evidence="2">Uncharacterized protein</fullName>
    </submittedName>
</protein>
<dbReference type="RefSeq" id="WP_104068853.1">
    <property type="nucleotide sequence ID" value="NZ_PRDS01000001.1"/>
</dbReference>
<dbReference type="AlphaFoldDB" id="A0A2S5JLI9"/>
<dbReference type="Proteomes" id="UP000239736">
    <property type="component" value="Unassembled WGS sequence"/>
</dbReference>
<evidence type="ECO:0000256" key="1">
    <source>
        <dbReference type="SAM" id="SignalP"/>
    </source>
</evidence>